<evidence type="ECO:0000313" key="3">
    <source>
        <dbReference type="Proteomes" id="UP001430953"/>
    </source>
</evidence>
<gene>
    <name evidence="2" type="ORF">PUN28_012606</name>
</gene>
<feature type="compositionally biased region" description="Polar residues" evidence="1">
    <location>
        <begin position="1"/>
        <end position="22"/>
    </location>
</feature>
<organism evidence="2 3">
    <name type="scientific">Cardiocondyla obscurior</name>
    <dbReference type="NCBI Taxonomy" id="286306"/>
    <lineage>
        <taxon>Eukaryota</taxon>
        <taxon>Metazoa</taxon>
        <taxon>Ecdysozoa</taxon>
        <taxon>Arthropoda</taxon>
        <taxon>Hexapoda</taxon>
        <taxon>Insecta</taxon>
        <taxon>Pterygota</taxon>
        <taxon>Neoptera</taxon>
        <taxon>Endopterygota</taxon>
        <taxon>Hymenoptera</taxon>
        <taxon>Apocrita</taxon>
        <taxon>Aculeata</taxon>
        <taxon>Formicoidea</taxon>
        <taxon>Formicidae</taxon>
        <taxon>Myrmicinae</taxon>
        <taxon>Cardiocondyla</taxon>
    </lineage>
</organism>
<accession>A0AAW2FHL7</accession>
<name>A0AAW2FHL7_9HYME</name>
<evidence type="ECO:0000256" key="1">
    <source>
        <dbReference type="SAM" id="MobiDB-lite"/>
    </source>
</evidence>
<comment type="caution">
    <text evidence="2">The sequence shown here is derived from an EMBL/GenBank/DDBJ whole genome shotgun (WGS) entry which is preliminary data.</text>
</comment>
<dbReference type="EMBL" id="JADYXP020000012">
    <property type="protein sequence ID" value="KAL0113550.1"/>
    <property type="molecule type" value="Genomic_DNA"/>
</dbReference>
<dbReference type="Proteomes" id="UP001430953">
    <property type="component" value="Unassembled WGS sequence"/>
</dbReference>
<evidence type="ECO:0000313" key="2">
    <source>
        <dbReference type="EMBL" id="KAL0113550.1"/>
    </source>
</evidence>
<proteinExistence type="predicted"/>
<feature type="region of interest" description="Disordered" evidence="1">
    <location>
        <begin position="64"/>
        <end position="85"/>
    </location>
</feature>
<reference evidence="2 3" key="1">
    <citation type="submission" date="2023-03" db="EMBL/GenBank/DDBJ databases">
        <title>High recombination rates correlate with genetic variation in Cardiocondyla obscurior ants.</title>
        <authorList>
            <person name="Errbii M."/>
        </authorList>
    </citation>
    <scope>NUCLEOTIDE SEQUENCE [LARGE SCALE GENOMIC DNA]</scope>
    <source>
        <strain evidence="2">Alpha-2009</strain>
        <tissue evidence="2">Whole body</tissue>
    </source>
</reference>
<protein>
    <submittedName>
        <fullName evidence="2">Uncharacterized protein</fullName>
    </submittedName>
</protein>
<sequence>MTRTTESPTSEGSRGQTDSRLFSTRAARGPEKASAFKNNQASCAIENNRGRKMEGRQAGEIYCSGREVPRNNDDESGADLTRRANTTAEWKRTQYARIVLLPPMGYGGNASSTPVAVRGNV</sequence>
<dbReference type="AlphaFoldDB" id="A0AAW2FHL7"/>
<keyword evidence="3" id="KW-1185">Reference proteome</keyword>
<feature type="region of interest" description="Disordered" evidence="1">
    <location>
        <begin position="1"/>
        <end position="38"/>
    </location>
</feature>